<dbReference type="EMBL" id="SJPJ01000001">
    <property type="protein sequence ID" value="TWT82847.1"/>
    <property type="molecule type" value="Genomic_DNA"/>
</dbReference>
<dbReference type="GO" id="GO:0008810">
    <property type="term" value="F:cellulase activity"/>
    <property type="evidence" value="ECO:0007669"/>
    <property type="project" value="UniProtKB-EC"/>
</dbReference>
<reference evidence="7 8" key="1">
    <citation type="submission" date="2019-02" db="EMBL/GenBank/DDBJ databases">
        <title>Deep-cultivation of Planctomycetes and their phenomic and genomic characterization uncovers novel biology.</title>
        <authorList>
            <person name="Wiegand S."/>
            <person name="Jogler M."/>
            <person name="Boedeker C."/>
            <person name="Pinto D."/>
            <person name="Vollmers J."/>
            <person name="Rivas-Marin E."/>
            <person name="Kohn T."/>
            <person name="Peeters S.H."/>
            <person name="Heuer A."/>
            <person name="Rast P."/>
            <person name="Oberbeckmann S."/>
            <person name="Bunk B."/>
            <person name="Jeske O."/>
            <person name="Meyerdierks A."/>
            <person name="Storesund J.E."/>
            <person name="Kallscheuer N."/>
            <person name="Luecker S."/>
            <person name="Lage O.M."/>
            <person name="Pohl T."/>
            <person name="Merkel B.J."/>
            <person name="Hornburger P."/>
            <person name="Mueller R.-W."/>
            <person name="Bruemmer F."/>
            <person name="Labrenz M."/>
            <person name="Spormann A.M."/>
            <person name="Op Den Camp H."/>
            <person name="Overmann J."/>
            <person name="Amann R."/>
            <person name="Jetten M.S.M."/>
            <person name="Mascher T."/>
            <person name="Medema M.H."/>
            <person name="Devos D.P."/>
            <person name="Kaster A.-K."/>
            <person name="Ovreas L."/>
            <person name="Rohde M."/>
            <person name="Galperin M.Y."/>
            <person name="Jogler C."/>
        </authorList>
    </citation>
    <scope>NUCLEOTIDE SEQUENCE [LARGE SCALE GENOMIC DNA]</scope>
    <source>
        <strain evidence="7 8">CA13</strain>
    </source>
</reference>
<dbReference type="SUPFAM" id="SSF51445">
    <property type="entry name" value="(Trans)glycosidases"/>
    <property type="match status" value="1"/>
</dbReference>
<keyword evidence="1 5" id="KW-0732">Signal</keyword>
<protein>
    <submittedName>
        <fullName evidence="7">Endoglucanase H</fullName>
        <ecNumber evidence="7">3.2.1.4</ecNumber>
    </submittedName>
</protein>
<name>A0A5C5Z705_9BACT</name>
<evidence type="ECO:0000256" key="2">
    <source>
        <dbReference type="ARBA" id="ARBA00022801"/>
    </source>
</evidence>
<dbReference type="GO" id="GO:0005576">
    <property type="term" value="C:extracellular region"/>
    <property type="evidence" value="ECO:0007669"/>
    <property type="project" value="TreeGrafter"/>
</dbReference>
<keyword evidence="2 4" id="KW-0378">Hydrolase</keyword>
<dbReference type="Gene3D" id="3.20.20.80">
    <property type="entry name" value="Glycosidases"/>
    <property type="match status" value="1"/>
</dbReference>
<dbReference type="GO" id="GO:0009251">
    <property type="term" value="P:glucan catabolic process"/>
    <property type="evidence" value="ECO:0007669"/>
    <property type="project" value="TreeGrafter"/>
</dbReference>
<feature type="domain" description="Glycoside hydrolase family 5" evidence="6">
    <location>
        <begin position="46"/>
        <end position="319"/>
    </location>
</feature>
<dbReference type="InterPro" id="IPR018087">
    <property type="entry name" value="Glyco_hydro_5_CS"/>
</dbReference>
<dbReference type="InterPro" id="IPR017853">
    <property type="entry name" value="GH"/>
</dbReference>
<gene>
    <name evidence="7" type="primary">celH</name>
    <name evidence="7" type="ORF">CA13_43100</name>
</gene>
<dbReference type="Proteomes" id="UP000315010">
    <property type="component" value="Unassembled WGS sequence"/>
</dbReference>
<feature type="chain" id="PRO_5023111129" evidence="5">
    <location>
        <begin position="27"/>
        <end position="352"/>
    </location>
</feature>
<evidence type="ECO:0000313" key="7">
    <source>
        <dbReference type="EMBL" id="TWT82847.1"/>
    </source>
</evidence>
<sequence length="352" mass="40927" precursor="true">MLMLLTRCRFLLITLCLSAFVFVARAEQTSESAKPNAAIKQPQHLGRGVNILGYDGIWKSKQTARFKEHYFEMIRQAGFDHVRINLHPLRDHAMESDHRLSDKWLATLDWAVNQSLAADLKVILDFHEFNTLGRAPDINKQSMLAFWRQISERYKDKPDEVVFEILNEPNKKLTADLWNQYFREALAIIRKTNPTRTVIIGPASWNNINALDTLELPEEDRLIVVTVHYYNPFAFTHQGAGWTDLKDKLGVTWDATADQKQAIIDDFAKAQAWANEHDRPMYVGEFGAYDKGDMDSRVRWTSFVTRHLEELGWSWGYWQFDGDFIVYDIDKEHWVEPIRNALSPPKQNQTSK</sequence>
<evidence type="ECO:0000256" key="5">
    <source>
        <dbReference type="SAM" id="SignalP"/>
    </source>
</evidence>
<evidence type="ECO:0000259" key="6">
    <source>
        <dbReference type="Pfam" id="PF00150"/>
    </source>
</evidence>
<evidence type="ECO:0000256" key="1">
    <source>
        <dbReference type="ARBA" id="ARBA00022729"/>
    </source>
</evidence>
<dbReference type="InterPro" id="IPR050386">
    <property type="entry name" value="Glycosyl_hydrolase_5"/>
</dbReference>
<feature type="signal peptide" evidence="5">
    <location>
        <begin position="1"/>
        <end position="26"/>
    </location>
</feature>
<dbReference type="AlphaFoldDB" id="A0A5C5Z705"/>
<proteinExistence type="inferred from homology"/>
<evidence type="ECO:0000256" key="4">
    <source>
        <dbReference type="RuleBase" id="RU361153"/>
    </source>
</evidence>
<dbReference type="PANTHER" id="PTHR31297">
    <property type="entry name" value="GLUCAN ENDO-1,6-BETA-GLUCOSIDASE B"/>
    <property type="match status" value="1"/>
</dbReference>
<keyword evidence="8" id="KW-1185">Reference proteome</keyword>
<dbReference type="EC" id="3.2.1.4" evidence="7"/>
<organism evidence="7 8">
    <name type="scientific">Novipirellula herctigrandis</name>
    <dbReference type="NCBI Taxonomy" id="2527986"/>
    <lineage>
        <taxon>Bacteria</taxon>
        <taxon>Pseudomonadati</taxon>
        <taxon>Planctomycetota</taxon>
        <taxon>Planctomycetia</taxon>
        <taxon>Pirellulales</taxon>
        <taxon>Pirellulaceae</taxon>
        <taxon>Novipirellula</taxon>
    </lineage>
</organism>
<dbReference type="Pfam" id="PF00150">
    <property type="entry name" value="Cellulase"/>
    <property type="match status" value="1"/>
</dbReference>
<dbReference type="GO" id="GO:0009986">
    <property type="term" value="C:cell surface"/>
    <property type="evidence" value="ECO:0007669"/>
    <property type="project" value="TreeGrafter"/>
</dbReference>
<evidence type="ECO:0000256" key="3">
    <source>
        <dbReference type="ARBA" id="ARBA00023295"/>
    </source>
</evidence>
<dbReference type="PROSITE" id="PS00659">
    <property type="entry name" value="GLYCOSYL_HYDROL_F5"/>
    <property type="match status" value="1"/>
</dbReference>
<evidence type="ECO:0000313" key="8">
    <source>
        <dbReference type="Proteomes" id="UP000315010"/>
    </source>
</evidence>
<comment type="similarity">
    <text evidence="4">Belongs to the glycosyl hydrolase 5 (cellulase A) family.</text>
</comment>
<dbReference type="InterPro" id="IPR001547">
    <property type="entry name" value="Glyco_hydro_5"/>
</dbReference>
<comment type="caution">
    <text evidence="7">The sequence shown here is derived from an EMBL/GenBank/DDBJ whole genome shotgun (WGS) entry which is preliminary data.</text>
</comment>
<dbReference type="GO" id="GO:0008422">
    <property type="term" value="F:beta-glucosidase activity"/>
    <property type="evidence" value="ECO:0007669"/>
    <property type="project" value="TreeGrafter"/>
</dbReference>
<keyword evidence="3 4" id="KW-0326">Glycosidase</keyword>
<accession>A0A5C5Z705</accession>
<dbReference type="PANTHER" id="PTHR31297:SF17">
    <property type="entry name" value="ENDOGLUCANASE"/>
    <property type="match status" value="1"/>
</dbReference>